<comment type="cofactor">
    <cofactor evidence="6">
        <name>FMN</name>
        <dbReference type="ChEBI" id="CHEBI:58210"/>
    </cofactor>
    <text evidence="6">Binds 1 FMN per subunit.</text>
</comment>
<dbReference type="PANTHER" id="PTHR43741">
    <property type="entry name" value="FMN-DEPENDENT NADH-AZOREDUCTASE 1"/>
    <property type="match status" value="1"/>
</dbReference>
<comment type="similarity">
    <text evidence="6">Belongs to the azoreductase type 1 family.</text>
</comment>
<organism evidence="8 9">
    <name type="scientific">Sediminitomix flava</name>
    <dbReference type="NCBI Taxonomy" id="379075"/>
    <lineage>
        <taxon>Bacteria</taxon>
        <taxon>Pseudomonadati</taxon>
        <taxon>Bacteroidota</taxon>
        <taxon>Cytophagia</taxon>
        <taxon>Cytophagales</taxon>
        <taxon>Flammeovirgaceae</taxon>
        <taxon>Sediminitomix</taxon>
    </lineage>
</organism>
<proteinExistence type="inferred from homology"/>
<dbReference type="OrthoDB" id="9805013at2"/>
<evidence type="ECO:0000256" key="3">
    <source>
        <dbReference type="ARBA" id="ARBA00023002"/>
    </source>
</evidence>
<dbReference type="AlphaFoldDB" id="A0A315ZGT9"/>
<evidence type="ECO:0000256" key="4">
    <source>
        <dbReference type="ARBA" id="ARBA00023027"/>
    </source>
</evidence>
<comment type="function">
    <text evidence="6">Also exhibits azoreductase activity. Catalyzes the reductive cleavage of the azo bond in aromatic azo compounds to the corresponding amines.</text>
</comment>
<dbReference type="GO" id="GO:0016655">
    <property type="term" value="F:oxidoreductase activity, acting on NAD(P)H, quinone or similar compound as acceptor"/>
    <property type="evidence" value="ECO:0007669"/>
    <property type="project" value="InterPro"/>
</dbReference>
<dbReference type="GO" id="GO:0016652">
    <property type="term" value="F:oxidoreductase activity, acting on NAD(P)H as acceptor"/>
    <property type="evidence" value="ECO:0007669"/>
    <property type="project" value="UniProtKB-UniRule"/>
</dbReference>
<gene>
    <name evidence="6" type="primary">azoR</name>
    <name evidence="8" type="ORF">BC781_101733</name>
</gene>
<dbReference type="EMBL" id="QGDO01000001">
    <property type="protein sequence ID" value="PWJ44383.1"/>
    <property type="molecule type" value="Genomic_DNA"/>
</dbReference>
<protein>
    <recommendedName>
        <fullName evidence="6">FMN dependent NADH:quinone oxidoreductase</fullName>
        <ecNumber evidence="6">1.6.5.-</ecNumber>
    </recommendedName>
    <alternativeName>
        <fullName evidence="6">Azo-dye reductase</fullName>
    </alternativeName>
    <alternativeName>
        <fullName evidence="6">FMN-dependent NADH-azo compound oxidoreductase</fullName>
    </alternativeName>
    <alternativeName>
        <fullName evidence="6">FMN-dependent NADH-azoreductase</fullName>
        <ecNumber evidence="6">1.7.1.17</ecNumber>
    </alternativeName>
</protein>
<keyword evidence="4 6" id="KW-0520">NAD</keyword>
<dbReference type="Pfam" id="PF02525">
    <property type="entry name" value="Flavodoxin_2"/>
    <property type="match status" value="1"/>
</dbReference>
<comment type="subunit">
    <text evidence="6">Homodimer.</text>
</comment>
<dbReference type="Gene3D" id="3.40.50.360">
    <property type="match status" value="1"/>
</dbReference>
<feature type="domain" description="Flavodoxin-like fold" evidence="7">
    <location>
        <begin position="1"/>
        <end position="191"/>
    </location>
</feature>
<comment type="catalytic activity">
    <reaction evidence="5">
        <text>N,N-dimethyl-1,4-phenylenediamine + anthranilate + 2 NAD(+) = 2-(4-dimethylaminophenyl)diazenylbenzoate + 2 NADH + 2 H(+)</text>
        <dbReference type="Rhea" id="RHEA:55872"/>
        <dbReference type="ChEBI" id="CHEBI:15378"/>
        <dbReference type="ChEBI" id="CHEBI:15783"/>
        <dbReference type="ChEBI" id="CHEBI:16567"/>
        <dbReference type="ChEBI" id="CHEBI:57540"/>
        <dbReference type="ChEBI" id="CHEBI:57945"/>
        <dbReference type="ChEBI" id="CHEBI:71579"/>
        <dbReference type="EC" id="1.7.1.17"/>
    </reaction>
    <physiologicalReaction direction="right-to-left" evidence="5">
        <dbReference type="Rhea" id="RHEA:55874"/>
    </physiologicalReaction>
</comment>
<evidence type="ECO:0000256" key="5">
    <source>
        <dbReference type="ARBA" id="ARBA00048542"/>
    </source>
</evidence>
<name>A0A315ZGT9_SEDFL</name>
<dbReference type="EC" id="1.7.1.17" evidence="6"/>
<feature type="binding site" evidence="6">
    <location>
        <begin position="137"/>
        <end position="140"/>
    </location>
    <ligand>
        <name>FMN</name>
        <dbReference type="ChEBI" id="CHEBI:58210"/>
    </ligand>
</feature>
<dbReference type="EC" id="1.6.5.-" evidence="6"/>
<keyword evidence="3 6" id="KW-0560">Oxidoreductase</keyword>
<evidence type="ECO:0000256" key="1">
    <source>
        <dbReference type="ARBA" id="ARBA00022630"/>
    </source>
</evidence>
<dbReference type="PANTHER" id="PTHR43741:SF2">
    <property type="entry name" value="FMN-DEPENDENT NADH:QUINONE OXIDOREDUCTASE"/>
    <property type="match status" value="1"/>
</dbReference>
<dbReference type="InterPro" id="IPR023048">
    <property type="entry name" value="NADH:quinone_OxRdtase_FMN_depd"/>
</dbReference>
<dbReference type="SUPFAM" id="SSF52218">
    <property type="entry name" value="Flavoproteins"/>
    <property type="match status" value="1"/>
</dbReference>
<dbReference type="InterPro" id="IPR029039">
    <property type="entry name" value="Flavoprotein-like_sf"/>
</dbReference>
<keyword evidence="2 6" id="KW-0288">FMN</keyword>
<dbReference type="InterPro" id="IPR003680">
    <property type="entry name" value="Flavodoxin_fold"/>
</dbReference>
<accession>A0A315ZGT9</accession>
<dbReference type="HAMAP" id="MF_01216">
    <property type="entry name" value="Azoreductase_type1"/>
    <property type="match status" value="1"/>
</dbReference>
<dbReference type="InterPro" id="IPR050104">
    <property type="entry name" value="FMN-dep_NADH:Q_OxRdtase_AzoR1"/>
</dbReference>
<feature type="binding site" evidence="6">
    <location>
        <position position="9"/>
    </location>
    <ligand>
        <name>FMN</name>
        <dbReference type="ChEBI" id="CHEBI:58210"/>
    </ligand>
</feature>
<keyword evidence="1 6" id="KW-0285">Flavoprotein</keyword>
<evidence type="ECO:0000256" key="6">
    <source>
        <dbReference type="HAMAP-Rule" id="MF_01216"/>
    </source>
</evidence>
<evidence type="ECO:0000256" key="2">
    <source>
        <dbReference type="ARBA" id="ARBA00022643"/>
    </source>
</evidence>
<dbReference type="GO" id="GO:0009055">
    <property type="term" value="F:electron transfer activity"/>
    <property type="evidence" value="ECO:0007669"/>
    <property type="project" value="UniProtKB-UniRule"/>
</dbReference>
<feature type="binding site" evidence="6">
    <location>
        <begin position="16"/>
        <end position="18"/>
    </location>
    <ligand>
        <name>FMN</name>
        <dbReference type="ChEBI" id="CHEBI:58210"/>
    </ligand>
</feature>
<dbReference type="GO" id="GO:0010181">
    <property type="term" value="F:FMN binding"/>
    <property type="evidence" value="ECO:0007669"/>
    <property type="project" value="UniProtKB-UniRule"/>
</dbReference>
<evidence type="ECO:0000313" key="9">
    <source>
        <dbReference type="Proteomes" id="UP000245535"/>
    </source>
</evidence>
<sequence>MTILKINSSLQDINTSASRQLVEEIIKTINTSDAKIIEKDLAEGLPLLSPQMLGAFFTPEGDRTAEQKEEIAVSDQFIAELLEADTLVIGAPMYNFGVTASLKAYFDLVARAGVTFKYTENGPVGLLEGKKAYVVISTGGTPLGSDWDHTSNHIKTFLGFIGITDVTIVDASLNNGRVEEVVNNAKAKIAELSSESIA</sequence>
<keyword evidence="9" id="KW-1185">Reference proteome</keyword>
<feature type="binding site" evidence="6">
    <location>
        <begin position="93"/>
        <end position="96"/>
    </location>
    <ligand>
        <name>FMN</name>
        <dbReference type="ChEBI" id="CHEBI:58210"/>
    </ligand>
</feature>
<evidence type="ECO:0000259" key="7">
    <source>
        <dbReference type="Pfam" id="PF02525"/>
    </source>
</evidence>
<comment type="caution">
    <text evidence="8">The sequence shown here is derived from an EMBL/GenBank/DDBJ whole genome shotgun (WGS) entry which is preliminary data.</text>
</comment>
<dbReference type="RefSeq" id="WP_109615876.1">
    <property type="nucleotide sequence ID" value="NZ_QGDO01000001.1"/>
</dbReference>
<evidence type="ECO:0000313" key="8">
    <source>
        <dbReference type="EMBL" id="PWJ44383.1"/>
    </source>
</evidence>
<dbReference type="Proteomes" id="UP000245535">
    <property type="component" value="Unassembled WGS sequence"/>
</dbReference>
<comment type="catalytic activity">
    <reaction evidence="6">
        <text>2 a quinone + NADH + H(+) = 2 a 1,4-benzosemiquinone + NAD(+)</text>
        <dbReference type="Rhea" id="RHEA:65952"/>
        <dbReference type="ChEBI" id="CHEBI:15378"/>
        <dbReference type="ChEBI" id="CHEBI:57540"/>
        <dbReference type="ChEBI" id="CHEBI:57945"/>
        <dbReference type="ChEBI" id="CHEBI:132124"/>
        <dbReference type="ChEBI" id="CHEBI:134225"/>
    </reaction>
</comment>
<comment type="function">
    <text evidence="6">Quinone reductase that provides resistance to thiol-specific stress caused by electrophilic quinones.</text>
</comment>
<reference evidence="8 9" key="1">
    <citation type="submission" date="2018-03" db="EMBL/GenBank/DDBJ databases">
        <title>Genomic Encyclopedia of Archaeal and Bacterial Type Strains, Phase II (KMG-II): from individual species to whole genera.</title>
        <authorList>
            <person name="Goeker M."/>
        </authorList>
    </citation>
    <scope>NUCLEOTIDE SEQUENCE [LARGE SCALE GENOMIC DNA]</scope>
    <source>
        <strain evidence="8 9">DSM 28229</strain>
    </source>
</reference>